<reference evidence="2 3" key="1">
    <citation type="submission" date="2021-02" db="EMBL/GenBank/DDBJ databases">
        <authorList>
            <person name="Park J.-S."/>
        </authorList>
    </citation>
    <scope>NUCLEOTIDE SEQUENCE [LARGE SCALE GENOMIC DNA]</scope>
    <source>
        <strain evidence="2 3">188UL20-2</strain>
    </source>
</reference>
<feature type="chain" id="PRO_5046345881" evidence="1">
    <location>
        <begin position="21"/>
        <end position="156"/>
    </location>
</feature>
<dbReference type="EMBL" id="JAFEUM010000005">
    <property type="protein sequence ID" value="MBM7037319.1"/>
    <property type="molecule type" value="Genomic_DNA"/>
</dbReference>
<protein>
    <submittedName>
        <fullName evidence="2">DUF2780 domain-containing protein</fullName>
    </submittedName>
</protein>
<keyword evidence="1" id="KW-0732">Signal</keyword>
<name>A0ABS2HMN5_9VIBR</name>
<evidence type="ECO:0000256" key="1">
    <source>
        <dbReference type="SAM" id="SignalP"/>
    </source>
</evidence>
<organism evidence="2 3">
    <name type="scientific">Vibrio ulleungensis</name>
    <dbReference type="NCBI Taxonomy" id="2807619"/>
    <lineage>
        <taxon>Bacteria</taxon>
        <taxon>Pseudomonadati</taxon>
        <taxon>Pseudomonadota</taxon>
        <taxon>Gammaproteobacteria</taxon>
        <taxon>Vibrionales</taxon>
        <taxon>Vibrionaceae</taxon>
        <taxon>Vibrio</taxon>
    </lineage>
</organism>
<sequence>MKLVKTITLAALVVSTQTFAFGDLLKSDDTKDLMNQVSSSVDQMSDSPITELLTSQLDVSNEQASSGGAAMLALAQNSLSSDNTSELASMIPGLENMGAASSLLGNIDSLNAVYDVFEKLGLDPSMVAQFAPVIMGYLSDQGASSGLMDSLTGLWK</sequence>
<dbReference type="RefSeq" id="WP_205158860.1">
    <property type="nucleotide sequence ID" value="NZ_JAFEUM010000005.1"/>
</dbReference>
<comment type="caution">
    <text evidence="2">The sequence shown here is derived from an EMBL/GenBank/DDBJ whole genome shotgun (WGS) entry which is preliminary data.</text>
</comment>
<evidence type="ECO:0000313" key="2">
    <source>
        <dbReference type="EMBL" id="MBM7037319.1"/>
    </source>
</evidence>
<accession>A0ABS2HMN5</accession>
<evidence type="ECO:0000313" key="3">
    <source>
        <dbReference type="Proteomes" id="UP000809621"/>
    </source>
</evidence>
<dbReference type="Proteomes" id="UP000809621">
    <property type="component" value="Unassembled WGS sequence"/>
</dbReference>
<gene>
    <name evidence="2" type="ORF">JQC93_12970</name>
</gene>
<keyword evidence="3" id="KW-1185">Reference proteome</keyword>
<feature type="signal peptide" evidence="1">
    <location>
        <begin position="1"/>
        <end position="20"/>
    </location>
</feature>
<dbReference type="InterPro" id="IPR021302">
    <property type="entry name" value="DUF2780_VcgC/VcgE"/>
</dbReference>
<dbReference type="Pfam" id="PF11075">
    <property type="entry name" value="DUF2780"/>
    <property type="match status" value="1"/>
</dbReference>
<proteinExistence type="predicted"/>